<evidence type="ECO:0000313" key="8">
    <source>
        <dbReference type="EMBL" id="ONM30350.1"/>
    </source>
</evidence>
<evidence type="ECO:0000313" key="10">
    <source>
        <dbReference type="Proteomes" id="UP000007305"/>
    </source>
</evidence>
<name>A0A1D6MMD1_MAIZE</name>
<feature type="compositionally biased region" description="Polar residues" evidence="6">
    <location>
        <begin position="1"/>
        <end position="15"/>
    </location>
</feature>
<keyword evidence="5" id="KW-0067">ATP-binding</keyword>
<gene>
    <name evidence="9" type="primary">LOC103651829</name>
    <name evidence="8" type="ORF">ZEAMMB73_Zm00001d040036</name>
</gene>
<dbReference type="EMBL" id="CM007649">
    <property type="protein sequence ID" value="ONM30346.1"/>
    <property type="molecule type" value="Genomic_DNA"/>
</dbReference>
<feature type="region of interest" description="Disordered" evidence="6">
    <location>
        <begin position="664"/>
        <end position="683"/>
    </location>
</feature>
<dbReference type="AlphaFoldDB" id="A0A1D6MMD1"/>
<evidence type="ECO:0000256" key="5">
    <source>
        <dbReference type="ARBA" id="ARBA00022840"/>
    </source>
</evidence>
<dbReference type="Pfam" id="PF23044">
    <property type="entry name" value="SH3-C_UBE2O"/>
    <property type="match status" value="1"/>
</dbReference>
<feature type="region of interest" description="Disordered" evidence="6">
    <location>
        <begin position="694"/>
        <end position="721"/>
    </location>
</feature>
<evidence type="ECO:0000256" key="1">
    <source>
        <dbReference type="ARBA" id="ARBA00012486"/>
    </source>
</evidence>
<dbReference type="PANTHER" id="PTHR46116:SF21">
    <property type="entry name" value="UBIQUITIN-CONJUGATING ENZYME E2 23-RELATED"/>
    <property type="match status" value="1"/>
</dbReference>
<dbReference type="PROSITE" id="PS50127">
    <property type="entry name" value="UBC_2"/>
    <property type="match status" value="1"/>
</dbReference>
<dbReference type="ExpressionAtlas" id="A0A1D6MMD1">
    <property type="expression patterns" value="baseline and differential"/>
</dbReference>
<evidence type="ECO:0000256" key="3">
    <source>
        <dbReference type="ARBA" id="ARBA00022741"/>
    </source>
</evidence>
<dbReference type="SMR" id="A0A1D6MMD1"/>
<dbReference type="InterPro" id="IPR000608">
    <property type="entry name" value="UBC"/>
</dbReference>
<protein>
    <recommendedName>
        <fullName evidence="1">E2 ubiquitin-conjugating enzyme</fullName>
        <ecNumber evidence="1">2.3.2.23</ecNumber>
    </recommendedName>
</protein>
<dbReference type="EnsemblPlants" id="Zm00001eb125670_T001">
    <property type="protein sequence ID" value="Zm00001eb125670_P001"/>
    <property type="gene ID" value="Zm00001eb125670"/>
</dbReference>
<accession>A0A1D6MMD1</accession>
<dbReference type="FunFam" id="3.10.110.10:FF:000028">
    <property type="entry name" value="Probable ubiquitin-conjugating enzyme E2 23"/>
    <property type="match status" value="1"/>
</dbReference>
<dbReference type="InterPro" id="IPR016135">
    <property type="entry name" value="UBQ-conjugating_enzyme/RWD"/>
</dbReference>
<dbReference type="Gramene" id="Zm00001eb125670_T002">
    <property type="protein sequence ID" value="Zm00001eb125670_P002"/>
    <property type="gene ID" value="Zm00001eb125670"/>
</dbReference>
<organism evidence="8">
    <name type="scientific">Zea mays</name>
    <name type="common">Maize</name>
    <dbReference type="NCBI Taxonomy" id="4577"/>
    <lineage>
        <taxon>Eukaryota</taxon>
        <taxon>Viridiplantae</taxon>
        <taxon>Streptophyta</taxon>
        <taxon>Embryophyta</taxon>
        <taxon>Tracheophyta</taxon>
        <taxon>Spermatophyta</taxon>
        <taxon>Magnoliopsida</taxon>
        <taxon>Liliopsida</taxon>
        <taxon>Poales</taxon>
        <taxon>Poaceae</taxon>
        <taxon>PACMAD clade</taxon>
        <taxon>Panicoideae</taxon>
        <taxon>Andropogonodae</taxon>
        <taxon>Andropogoneae</taxon>
        <taxon>Tripsacinae</taxon>
        <taxon>Zea</taxon>
    </lineage>
</organism>
<keyword evidence="3" id="KW-0547">Nucleotide-binding</keyword>
<dbReference type="Gramene" id="Zm00001eb125670_T001">
    <property type="protein sequence ID" value="Zm00001eb125670_P001"/>
    <property type="gene ID" value="Zm00001eb125670"/>
</dbReference>
<dbReference type="RefSeq" id="XP_035822058.1">
    <property type="nucleotide sequence ID" value="XM_035966165.1"/>
</dbReference>
<feature type="region of interest" description="Disordered" evidence="6">
    <location>
        <begin position="374"/>
        <end position="423"/>
    </location>
</feature>
<dbReference type="Pfam" id="PF23043">
    <property type="entry name" value="SH3-B_UBE2O"/>
    <property type="match status" value="1"/>
</dbReference>
<evidence type="ECO:0007829" key="11">
    <source>
        <dbReference type="PeptideAtlas" id="A0A1D6MMD1"/>
    </source>
</evidence>
<dbReference type="GO" id="GO:0061631">
    <property type="term" value="F:ubiquitin conjugating enzyme activity"/>
    <property type="evidence" value="ECO:0000318"/>
    <property type="project" value="GO_Central"/>
</dbReference>
<dbReference type="EMBL" id="CM007649">
    <property type="protein sequence ID" value="ONM30344.1"/>
    <property type="molecule type" value="Genomic_DNA"/>
</dbReference>
<dbReference type="Gene3D" id="3.10.110.10">
    <property type="entry name" value="Ubiquitin Conjugating Enzyme"/>
    <property type="match status" value="1"/>
</dbReference>
<feature type="region of interest" description="Disordered" evidence="6">
    <location>
        <begin position="1"/>
        <end position="28"/>
    </location>
</feature>
<dbReference type="SMART" id="SM00212">
    <property type="entry name" value="UBCc"/>
    <property type="match status" value="1"/>
</dbReference>
<evidence type="ECO:0000256" key="4">
    <source>
        <dbReference type="ARBA" id="ARBA00022786"/>
    </source>
</evidence>
<sequence>METLPNGSVNNAELNQENEKSMYASESEEARDIFVYREDVVSLKSKEDVRGVVLEVAGEYDYDGSITDDDIDTEEHEDKTAYGAENGVADGGNVSNGAEVESQSSLPDNKVRVLWIDGSEKTEDIDEVVVVDRSFLHGDFIASASDPTGQMGLVLDVNLVVDLQGANGDMIKGVSSKELGRIREFNVGDYVVSGLWLGRVDGVLDNVYVSFDDGSVCKVNRADPKCLKPAAGPIHPDTACPFYPGQRVKASSSSVFKTCRWLNGFWRASRLEGTITKVESVAVLVYWIASAHFATDQQSVPLEEQNPEDLTLLSRFSYTNWQLTDWCLSQRYTSCTNDTMIDSDKHTWQICTCSENSVPLSGIPESQADAQIDTDTGHRQTDVDSTADVLSMSDGDNSCIAKESETGTSASSISNEGPQDNATSRKKFRKVFFKKDKRTKKRDDNFERALLIANTCTKVDVIWQDGTKECGVAATALIPIHSPNEHEFFPEQYVVDKVTNDVGVDDSSEPRRVGLVRGVNAKDRTATVSWFKPPLHPEEPKEIACNEIVSVYELDVHPDYDYCYGDIVVRLPPVKPVIESTNSKEQMELDKTLDSSEGFAASYSAPPDTSADEQLSQKESCLQFTSLSWAGNIVGFQDGEIEVIWGDGSISKVGPHEIYVVGREDDGASLDDGTASDGSSWETVDDNEMDVLHDSAKGDSQNVPENSIGRENGSFSSQDGSSVATGPLSVAFEFVTRLASDLFARGRRHLDGSSDAMDEVESHWSNEISEIGDDIDKCNKNHVESPEHAAVIENDSSVEKSVDVVMADNPVHSECFKHFDVLQCPLDHHYLENTTQGTGGKKWVKKVQQEWSILEKNLPDYIYVRVFEDRMDLLRAVIVGASGTPYQDGLFFFDFHLPLEYPLVPPSAYYHSGGLRVNPNLYVDGKVCLSLLNTWTGRGNEVWDPSSSSILQVLVSLQGLVLNEKPYFNEAGYEKQVGTVEGEKNAVPYNENTYLLSVKSMLYILRRPPLHFEDFVKSHFRKRGHYILKACHAYLQGNVVGTLTDDACTTDRSKEHSSSVGFKLVLAKILPRLITALKDTGADCDQYEHLGRTETVTES</sequence>
<dbReference type="PANTHER" id="PTHR46116">
    <property type="entry name" value="(E3-INDEPENDENT) E2 UBIQUITIN-CONJUGATING ENZYME"/>
    <property type="match status" value="1"/>
</dbReference>
<dbReference type="InterPro" id="IPR057734">
    <property type="entry name" value="UBE2O-like_SH3-C"/>
</dbReference>
<dbReference type="GO" id="GO:0005524">
    <property type="term" value="F:ATP binding"/>
    <property type="evidence" value="ECO:0007669"/>
    <property type="project" value="UniProtKB-KW"/>
</dbReference>
<dbReference type="Pfam" id="PF23046">
    <property type="entry name" value="tSH3-B_UBE2O"/>
    <property type="match status" value="1"/>
</dbReference>
<dbReference type="RefSeq" id="XP_020405725.1">
    <property type="nucleotide sequence ID" value="XM_020550136.2"/>
</dbReference>
<feature type="domain" description="UBC core" evidence="7">
    <location>
        <begin position="842"/>
        <end position="1002"/>
    </location>
</feature>
<dbReference type="EMBL" id="CM007649">
    <property type="protein sequence ID" value="ONM30350.1"/>
    <property type="molecule type" value="Genomic_DNA"/>
</dbReference>
<dbReference type="STRING" id="4577.A0A1D6MMD1"/>
<keyword evidence="4" id="KW-0833">Ubl conjugation pathway</keyword>
<dbReference type="EMBL" id="CM007649">
    <property type="protein sequence ID" value="ONM30357.1"/>
    <property type="molecule type" value="Genomic_DNA"/>
</dbReference>
<dbReference type="SUPFAM" id="SSF54495">
    <property type="entry name" value="UBC-like"/>
    <property type="match status" value="1"/>
</dbReference>
<dbReference type="IntAct" id="A0A1D6MMD1">
    <property type="interactions" value="36"/>
</dbReference>
<evidence type="ECO:0000256" key="6">
    <source>
        <dbReference type="SAM" id="MobiDB-lite"/>
    </source>
</evidence>
<dbReference type="EMBL" id="CM007649">
    <property type="protein sequence ID" value="ONM30348.1"/>
    <property type="molecule type" value="Genomic_DNA"/>
</dbReference>
<proteinExistence type="evidence at protein level"/>
<dbReference type="Proteomes" id="UP000007305">
    <property type="component" value="Chromosome 3"/>
</dbReference>
<reference evidence="9" key="3">
    <citation type="submission" date="2021-05" db="UniProtKB">
        <authorList>
            <consortium name="EnsemblPlants"/>
        </authorList>
    </citation>
    <scope>IDENTIFICATION</scope>
    <source>
        <strain evidence="9">cv. B73</strain>
    </source>
</reference>
<keyword evidence="11" id="KW-1267">Proteomics identification</keyword>
<dbReference type="CDD" id="cd23837">
    <property type="entry name" value="UBCc_UBE2O"/>
    <property type="match status" value="1"/>
</dbReference>
<dbReference type="InterPro" id="IPR057735">
    <property type="entry name" value="UBE2O-like_tSH3-B"/>
</dbReference>
<dbReference type="PaxDb" id="4577-GRMZM2G086583_P01"/>
<dbReference type="RefSeq" id="XP_020405726.1">
    <property type="nucleotide sequence ID" value="XM_020550137.2"/>
</dbReference>
<dbReference type="InterPro" id="IPR057733">
    <property type="entry name" value="UBE2O-like_SH3-B"/>
</dbReference>
<evidence type="ECO:0000313" key="9">
    <source>
        <dbReference type="EnsemblPlants" id="Zm00001eb125670_P001"/>
    </source>
</evidence>
<feature type="compositionally biased region" description="Polar residues" evidence="6">
    <location>
        <begin position="406"/>
        <end position="422"/>
    </location>
</feature>
<evidence type="ECO:0000256" key="2">
    <source>
        <dbReference type="ARBA" id="ARBA00022679"/>
    </source>
</evidence>
<evidence type="ECO:0000259" key="7">
    <source>
        <dbReference type="PROSITE" id="PS50127"/>
    </source>
</evidence>
<dbReference type="EnsemblPlants" id="Zm00001eb125670_T002">
    <property type="protein sequence ID" value="Zm00001eb125670_P002"/>
    <property type="gene ID" value="Zm00001eb125670"/>
</dbReference>
<keyword evidence="2" id="KW-0808">Transferase</keyword>
<keyword evidence="10" id="KW-1185">Reference proteome</keyword>
<dbReference type="GeneID" id="103651829"/>
<reference evidence="8 10" key="1">
    <citation type="submission" date="2015-12" db="EMBL/GenBank/DDBJ databases">
        <title>Update maize B73 reference genome by single molecule sequencing technologies.</title>
        <authorList>
            <consortium name="Maize Genome Sequencing Project"/>
            <person name="Ware D."/>
        </authorList>
    </citation>
    <scope>NUCLEOTIDE SEQUENCE [LARGE SCALE GENOMIC DNA]</scope>
    <source>
        <strain evidence="10">cv. B73</strain>
        <tissue evidence="8">Seedling</tissue>
    </source>
</reference>
<dbReference type="EMBL" id="CM007649">
    <property type="protein sequence ID" value="ONM30355.1"/>
    <property type="molecule type" value="Genomic_DNA"/>
</dbReference>
<reference evidence="9" key="2">
    <citation type="submission" date="2019-07" db="EMBL/GenBank/DDBJ databases">
        <authorList>
            <person name="Seetharam A."/>
            <person name="Woodhouse M."/>
            <person name="Cannon E."/>
        </authorList>
    </citation>
    <scope>NUCLEOTIDE SEQUENCE [LARGE SCALE GENOMIC DNA]</scope>
    <source>
        <strain evidence="9">cv. B73</strain>
    </source>
</reference>
<dbReference type="Pfam" id="PF00179">
    <property type="entry name" value="UQ_con"/>
    <property type="match status" value="1"/>
</dbReference>
<dbReference type="OrthoDB" id="47801at2759"/>
<dbReference type="EC" id="2.3.2.23" evidence="1"/>